<feature type="domain" description="Biotin protein ligase C-terminal" evidence="7">
    <location>
        <begin position="231"/>
        <end position="272"/>
    </location>
</feature>
<gene>
    <name evidence="9" type="primary">birA</name>
    <name evidence="9" type="ORF">Poly21_32800</name>
</gene>
<dbReference type="PANTHER" id="PTHR12835:SF5">
    <property type="entry name" value="BIOTIN--PROTEIN LIGASE"/>
    <property type="match status" value="1"/>
</dbReference>
<dbReference type="Pfam" id="PF03099">
    <property type="entry name" value="BPL_LplA_LipB"/>
    <property type="match status" value="1"/>
</dbReference>
<evidence type="ECO:0000256" key="5">
    <source>
        <dbReference type="ARBA" id="ARBA00024227"/>
    </source>
</evidence>
<evidence type="ECO:0000313" key="9">
    <source>
        <dbReference type="EMBL" id="TWU16075.1"/>
    </source>
</evidence>
<keyword evidence="4" id="KW-0092">Biotin</keyword>
<dbReference type="EC" id="6.3.4.15" evidence="5"/>
<dbReference type="InterPro" id="IPR045864">
    <property type="entry name" value="aa-tRNA-synth_II/BPL/LPL"/>
</dbReference>
<dbReference type="Gene3D" id="3.30.930.10">
    <property type="entry name" value="Bira Bifunctional Protein, Domain 2"/>
    <property type="match status" value="1"/>
</dbReference>
<name>A0A5C6BVK7_9BACT</name>
<dbReference type="InterPro" id="IPR003142">
    <property type="entry name" value="BPL_C"/>
</dbReference>
<dbReference type="NCBIfam" id="TIGR00121">
    <property type="entry name" value="birA_ligase"/>
    <property type="match status" value="1"/>
</dbReference>
<dbReference type="EMBL" id="SJPU01000002">
    <property type="protein sequence ID" value="TWU16075.1"/>
    <property type="molecule type" value="Genomic_DNA"/>
</dbReference>
<evidence type="ECO:0000313" key="10">
    <source>
        <dbReference type="Proteomes" id="UP000319908"/>
    </source>
</evidence>
<dbReference type="GO" id="GO:0005524">
    <property type="term" value="F:ATP binding"/>
    <property type="evidence" value="ECO:0007669"/>
    <property type="project" value="UniProtKB-KW"/>
</dbReference>
<dbReference type="GO" id="GO:0004077">
    <property type="term" value="F:biotin--[biotin carboxyl-carrier protein] ligase activity"/>
    <property type="evidence" value="ECO:0007669"/>
    <property type="project" value="UniProtKB-EC"/>
</dbReference>
<accession>A0A5C6BVK7</accession>
<dbReference type="OrthoDB" id="9807064at2"/>
<dbReference type="AlphaFoldDB" id="A0A5C6BVK7"/>
<protein>
    <recommendedName>
        <fullName evidence="5">biotin--[biotin carboxyl-carrier protein] ligase</fullName>
        <ecNumber evidence="5">6.3.4.15</ecNumber>
    </recommendedName>
</protein>
<dbReference type="SUPFAM" id="SSF55681">
    <property type="entry name" value="Class II aaRS and biotin synthetases"/>
    <property type="match status" value="1"/>
</dbReference>
<evidence type="ECO:0000256" key="2">
    <source>
        <dbReference type="ARBA" id="ARBA00022741"/>
    </source>
</evidence>
<reference evidence="9 10" key="1">
    <citation type="journal article" date="2020" name="Antonie Van Leeuwenhoek">
        <title>Rhodopirellula heiligendammensis sp. nov., Rhodopirellula pilleata sp. nov., and Rhodopirellula solitaria sp. nov. isolated from natural or artificial marine surfaces in Northern Germany and California, USA, and emended description of the genus Rhodopirellula.</title>
        <authorList>
            <person name="Kallscheuer N."/>
            <person name="Wiegand S."/>
            <person name="Jogler M."/>
            <person name="Boedeker C."/>
            <person name="Peeters S.H."/>
            <person name="Rast P."/>
            <person name="Heuer A."/>
            <person name="Jetten M.S.M."/>
            <person name="Rohde M."/>
            <person name="Jogler C."/>
        </authorList>
    </citation>
    <scope>NUCLEOTIDE SEQUENCE [LARGE SCALE GENOMIC DNA]</scope>
    <source>
        <strain evidence="9 10">Poly21</strain>
    </source>
</reference>
<dbReference type="Gene3D" id="2.30.30.100">
    <property type="match status" value="1"/>
</dbReference>
<dbReference type="Pfam" id="PF02237">
    <property type="entry name" value="BPL_C"/>
    <property type="match status" value="1"/>
</dbReference>
<keyword evidence="10" id="KW-1185">Reference proteome</keyword>
<dbReference type="CDD" id="cd16442">
    <property type="entry name" value="BPL"/>
    <property type="match status" value="1"/>
</dbReference>
<dbReference type="InterPro" id="IPR004143">
    <property type="entry name" value="BPL_LPL_catalytic"/>
</dbReference>
<proteinExistence type="predicted"/>
<keyword evidence="2" id="KW-0547">Nucleotide-binding</keyword>
<evidence type="ECO:0000256" key="3">
    <source>
        <dbReference type="ARBA" id="ARBA00022840"/>
    </source>
</evidence>
<sequence length="277" mass="29364">MTSKTPSQLDESICRVTDAMIACGVLASRDYQVSMPSTNSVALEWLGEQRGDSDATATLLSQTPRLVIAESQTAGRGRRGRAWQAQGDGLAFSLVLADCHPLLSIAVGVAVAEAIEHVAGPVRCGLKWPNDVAMGGTKVAGTLIERIDLPSAADGYPQPMSVIGIGLNVGSSPRLDGAQATSVCEASGKWVTRTEVLEELLPAVMRNAVMCESDPGELLQSFRERCVLTGEVIGCTIDGHIVQGRCEGIDDRGELQVWTEAGMRVCRSGEVSRVRIS</sequence>
<dbReference type="GO" id="GO:0005737">
    <property type="term" value="C:cytoplasm"/>
    <property type="evidence" value="ECO:0007669"/>
    <property type="project" value="TreeGrafter"/>
</dbReference>
<keyword evidence="1 9" id="KW-0436">Ligase</keyword>
<dbReference type="PANTHER" id="PTHR12835">
    <property type="entry name" value="BIOTIN PROTEIN LIGASE"/>
    <property type="match status" value="1"/>
</dbReference>
<keyword evidence="3" id="KW-0067">ATP-binding</keyword>
<comment type="caution">
    <text evidence="9">The sequence shown here is derived from an EMBL/GenBank/DDBJ whole genome shotgun (WGS) entry which is preliminary data.</text>
</comment>
<dbReference type="RefSeq" id="WP_146407806.1">
    <property type="nucleotide sequence ID" value="NZ_SJPU01000002.1"/>
</dbReference>
<evidence type="ECO:0000256" key="4">
    <source>
        <dbReference type="ARBA" id="ARBA00023267"/>
    </source>
</evidence>
<feature type="domain" description="BPL/LPL catalytic" evidence="8">
    <location>
        <begin position="62"/>
        <end position="148"/>
    </location>
</feature>
<evidence type="ECO:0000256" key="6">
    <source>
        <dbReference type="ARBA" id="ARBA00047846"/>
    </source>
</evidence>
<dbReference type="InterPro" id="IPR008988">
    <property type="entry name" value="Transcriptional_repressor_C"/>
</dbReference>
<evidence type="ECO:0000259" key="8">
    <source>
        <dbReference type="Pfam" id="PF03099"/>
    </source>
</evidence>
<comment type="catalytic activity">
    <reaction evidence="6">
        <text>biotin + L-lysyl-[protein] + ATP = N(6)-biotinyl-L-lysyl-[protein] + AMP + diphosphate + H(+)</text>
        <dbReference type="Rhea" id="RHEA:11756"/>
        <dbReference type="Rhea" id="RHEA-COMP:9752"/>
        <dbReference type="Rhea" id="RHEA-COMP:10505"/>
        <dbReference type="ChEBI" id="CHEBI:15378"/>
        <dbReference type="ChEBI" id="CHEBI:29969"/>
        <dbReference type="ChEBI" id="CHEBI:30616"/>
        <dbReference type="ChEBI" id="CHEBI:33019"/>
        <dbReference type="ChEBI" id="CHEBI:57586"/>
        <dbReference type="ChEBI" id="CHEBI:83144"/>
        <dbReference type="ChEBI" id="CHEBI:456215"/>
        <dbReference type="EC" id="6.3.4.15"/>
    </reaction>
</comment>
<organism evidence="9 10">
    <name type="scientific">Allorhodopirellula heiligendammensis</name>
    <dbReference type="NCBI Taxonomy" id="2714739"/>
    <lineage>
        <taxon>Bacteria</taxon>
        <taxon>Pseudomonadati</taxon>
        <taxon>Planctomycetota</taxon>
        <taxon>Planctomycetia</taxon>
        <taxon>Pirellulales</taxon>
        <taxon>Pirellulaceae</taxon>
        <taxon>Allorhodopirellula</taxon>
    </lineage>
</organism>
<dbReference type="SUPFAM" id="SSF50037">
    <property type="entry name" value="C-terminal domain of transcriptional repressors"/>
    <property type="match status" value="1"/>
</dbReference>
<evidence type="ECO:0000256" key="1">
    <source>
        <dbReference type="ARBA" id="ARBA00022598"/>
    </source>
</evidence>
<dbReference type="InterPro" id="IPR004408">
    <property type="entry name" value="Biotin_CoA_COase_ligase"/>
</dbReference>
<dbReference type="Proteomes" id="UP000319908">
    <property type="component" value="Unassembled WGS sequence"/>
</dbReference>
<evidence type="ECO:0000259" key="7">
    <source>
        <dbReference type="Pfam" id="PF02237"/>
    </source>
</evidence>